<evidence type="ECO:0000256" key="11">
    <source>
        <dbReference type="ARBA" id="ARBA00023303"/>
    </source>
</evidence>
<feature type="transmembrane region" description="Helical" evidence="13">
    <location>
        <begin position="171"/>
        <end position="196"/>
    </location>
</feature>
<dbReference type="InterPro" id="IPR010617">
    <property type="entry name" value="TMEM175-like"/>
</dbReference>
<protein>
    <submittedName>
        <fullName evidence="14">DUF1211 domain-containing protein</fullName>
    </submittedName>
</protein>
<evidence type="ECO:0000256" key="13">
    <source>
        <dbReference type="SAM" id="Phobius"/>
    </source>
</evidence>
<evidence type="ECO:0000256" key="3">
    <source>
        <dbReference type="ARBA" id="ARBA00022448"/>
    </source>
</evidence>
<keyword evidence="8 13" id="KW-1133">Transmembrane helix</keyword>
<evidence type="ECO:0000256" key="2">
    <source>
        <dbReference type="ARBA" id="ARBA00006920"/>
    </source>
</evidence>
<dbReference type="Pfam" id="PF06736">
    <property type="entry name" value="TMEM175"/>
    <property type="match status" value="1"/>
</dbReference>
<evidence type="ECO:0000313" key="15">
    <source>
        <dbReference type="Proteomes" id="UP000259636"/>
    </source>
</evidence>
<evidence type="ECO:0000256" key="1">
    <source>
        <dbReference type="ARBA" id="ARBA00004141"/>
    </source>
</evidence>
<dbReference type="GO" id="GO:0016020">
    <property type="term" value="C:membrane"/>
    <property type="evidence" value="ECO:0007669"/>
    <property type="project" value="UniProtKB-SubCell"/>
</dbReference>
<dbReference type="GO" id="GO:0005267">
    <property type="term" value="F:potassium channel activity"/>
    <property type="evidence" value="ECO:0007669"/>
    <property type="project" value="UniProtKB-KW"/>
</dbReference>
<keyword evidence="6" id="KW-0631">Potassium channel</keyword>
<comment type="subcellular location">
    <subcellularLocation>
        <location evidence="1">Membrane</location>
        <topology evidence="1">Multi-pass membrane protein</topology>
    </subcellularLocation>
</comment>
<feature type="transmembrane region" description="Helical" evidence="13">
    <location>
        <begin position="138"/>
        <end position="159"/>
    </location>
</feature>
<evidence type="ECO:0000313" key="14">
    <source>
        <dbReference type="EMBL" id="AXQ57046.1"/>
    </source>
</evidence>
<keyword evidence="10 13" id="KW-0472">Membrane</keyword>
<dbReference type="PANTHER" id="PTHR31462">
    <property type="entry name" value="ENDOSOMAL/LYSOSOMAL POTASSIUM CHANNEL TMEM175"/>
    <property type="match status" value="1"/>
</dbReference>
<reference evidence="14 15" key="1">
    <citation type="submission" date="2018-08" db="EMBL/GenBank/DDBJ databases">
        <authorList>
            <person name="Ferrada E.E."/>
            <person name="Latorre B.A."/>
        </authorList>
    </citation>
    <scope>NUCLEOTIDE SEQUENCE [LARGE SCALE GENOMIC DNA]</scope>
    <source>
        <strain evidence="14 15">VK-A60T</strain>
    </source>
</reference>
<evidence type="ECO:0000256" key="5">
    <source>
        <dbReference type="ARBA" id="ARBA00022692"/>
    </source>
</evidence>
<keyword evidence="5 13" id="KW-0812">Transmembrane</keyword>
<gene>
    <name evidence="14" type="ORF">D0C37_22185</name>
</gene>
<dbReference type="AlphaFoldDB" id="A0A385DFJ3"/>
<feature type="transmembrane region" description="Helical" evidence="13">
    <location>
        <begin position="70"/>
        <end position="88"/>
    </location>
</feature>
<keyword evidence="11" id="KW-0407">Ion channel</keyword>
<evidence type="ECO:0000256" key="9">
    <source>
        <dbReference type="ARBA" id="ARBA00023065"/>
    </source>
</evidence>
<keyword evidence="3" id="KW-0813">Transport</keyword>
<comment type="catalytic activity">
    <reaction evidence="12">
        <text>K(+)(in) = K(+)(out)</text>
        <dbReference type="Rhea" id="RHEA:29463"/>
        <dbReference type="ChEBI" id="CHEBI:29103"/>
    </reaction>
</comment>
<dbReference type="EMBL" id="CP031742">
    <property type="protein sequence ID" value="AXQ57046.1"/>
    <property type="molecule type" value="Genomic_DNA"/>
</dbReference>
<evidence type="ECO:0000256" key="6">
    <source>
        <dbReference type="ARBA" id="ARBA00022826"/>
    </source>
</evidence>
<evidence type="ECO:0000256" key="10">
    <source>
        <dbReference type="ARBA" id="ARBA00023136"/>
    </source>
</evidence>
<dbReference type="GO" id="GO:0015252">
    <property type="term" value="F:proton channel activity"/>
    <property type="evidence" value="ECO:0007669"/>
    <property type="project" value="InterPro"/>
</dbReference>
<dbReference type="GeneID" id="300116857"/>
<comment type="similarity">
    <text evidence="2">Belongs to the TMEM175 family.</text>
</comment>
<keyword evidence="4" id="KW-0633">Potassium transport</keyword>
<name>A0A385DFJ3_9ACTN</name>
<feature type="transmembrane region" description="Helical" evidence="13">
    <location>
        <begin position="108"/>
        <end position="126"/>
    </location>
</feature>
<feature type="transmembrane region" description="Helical" evidence="13">
    <location>
        <begin position="33"/>
        <end position="50"/>
    </location>
</feature>
<proteinExistence type="inferred from homology"/>
<evidence type="ECO:0000256" key="4">
    <source>
        <dbReference type="ARBA" id="ARBA00022538"/>
    </source>
</evidence>
<dbReference type="Proteomes" id="UP000259636">
    <property type="component" value="Chromosome"/>
</dbReference>
<evidence type="ECO:0000256" key="12">
    <source>
        <dbReference type="ARBA" id="ARBA00034430"/>
    </source>
</evidence>
<dbReference type="KEGG" id="sky:D0C37_22185"/>
<evidence type="ECO:0000256" key="8">
    <source>
        <dbReference type="ARBA" id="ARBA00022989"/>
    </source>
</evidence>
<accession>A0A385DFJ3</accession>
<organism evidence="14 15">
    <name type="scientific">Streptomyces koyangensis</name>
    <dbReference type="NCBI Taxonomy" id="188770"/>
    <lineage>
        <taxon>Bacteria</taxon>
        <taxon>Bacillati</taxon>
        <taxon>Actinomycetota</taxon>
        <taxon>Actinomycetes</taxon>
        <taxon>Kitasatosporales</taxon>
        <taxon>Streptomycetaceae</taxon>
        <taxon>Streptomyces</taxon>
        <taxon>Streptomyces aurantiacus group</taxon>
    </lineage>
</organism>
<keyword evidence="9" id="KW-0406">Ion transport</keyword>
<keyword evidence="7" id="KW-0630">Potassium</keyword>
<evidence type="ECO:0000256" key="7">
    <source>
        <dbReference type="ARBA" id="ARBA00022958"/>
    </source>
</evidence>
<sequence>MSSVPEDPSAFVAPSRERLPAASVMAVGSPARLLALSDGIYAIAMTLLVLDLSLPAGLDSAEFHRELHAMIPRFLAYGLSFTLLIGFWQDQRRIHMLVRQADEGFIRLTALGLGAVALVPFPTSMVSDYTDEPVAVALYSALIAAIDLIHLAQFTLLCRRPHLRARAVPRLLLRGFSAELGSTILVFGTAAVIALFNPAAAMYSWFALIPLKIAVGRASRGRPVRPANGG</sequence>
<dbReference type="RefSeq" id="WP_117350113.1">
    <property type="nucleotide sequence ID" value="NZ_CP031742.1"/>
</dbReference>
<dbReference type="PANTHER" id="PTHR31462:SF5">
    <property type="entry name" value="ENDOSOMAL_LYSOSOMAL PROTON CHANNEL TMEM175"/>
    <property type="match status" value="1"/>
</dbReference>